<dbReference type="InterPro" id="IPR039448">
    <property type="entry name" value="Beta_helix"/>
</dbReference>
<dbReference type="PROSITE" id="PS51318">
    <property type="entry name" value="TAT"/>
    <property type="match status" value="1"/>
</dbReference>
<protein>
    <submittedName>
        <fullName evidence="3">Right handed beta helix region</fullName>
    </submittedName>
</protein>
<dbReference type="Pfam" id="PF13229">
    <property type="entry name" value="Beta_helix"/>
    <property type="match status" value="1"/>
</dbReference>
<feature type="domain" description="Rhamnogalacturonase A/B/Epimerase-like pectate lyase" evidence="1">
    <location>
        <begin position="48"/>
        <end position="126"/>
    </location>
</feature>
<dbReference type="InterPro" id="IPR012334">
    <property type="entry name" value="Pectin_lyas_fold"/>
</dbReference>
<dbReference type="InterPro" id="IPR011050">
    <property type="entry name" value="Pectin_lyase_fold/virulence"/>
</dbReference>
<dbReference type="Gene3D" id="2.160.20.10">
    <property type="entry name" value="Single-stranded right-handed beta-helix, Pectin lyase-like"/>
    <property type="match status" value="1"/>
</dbReference>
<organism evidence="3 4">
    <name type="scientific">Insolitispirillum peregrinum</name>
    <dbReference type="NCBI Taxonomy" id="80876"/>
    <lineage>
        <taxon>Bacteria</taxon>
        <taxon>Pseudomonadati</taxon>
        <taxon>Pseudomonadota</taxon>
        <taxon>Alphaproteobacteria</taxon>
        <taxon>Rhodospirillales</taxon>
        <taxon>Novispirillaceae</taxon>
        <taxon>Insolitispirillum</taxon>
    </lineage>
</organism>
<evidence type="ECO:0000259" key="2">
    <source>
        <dbReference type="Pfam" id="PF13229"/>
    </source>
</evidence>
<dbReference type="InterPro" id="IPR006626">
    <property type="entry name" value="PbH1"/>
</dbReference>
<name>A0A1N7Q6W5_9PROT</name>
<sequence length="498" mass="52661">MAHPARRLIRRLGRRRFLRLLAATAAGGLAGGGVARLLLPSDNGQGASVRAFGAKGDGEHDDTAALQRAIESGAARLVFPAGQYRLTAPLVARSGQCWQGDGAARSVLIADGPGTEKPFNLVNADPSGILQDLAVQDLGFRGNRGRQLVVSRSGQEGFLLHLRTALRTVALRRCRFEHGGDGHSGGGGVMLGPRPEVSGGQSVQDLLIEDCVFADNSNVPGLYIASATSSQEPAMGGGIRVVGNSFSGVVGSVKVQNAIYILGGSPHTVLRHVEISGNRFEFATLVDAAIELNWVEDFVIANNTVHFDAAIANSSGILLRDGSRHGVVQGNVLSSTSREPTLSGIVLLNFAHPQTIDAVIISDNIVQGMARAIAVDRGSRAITVQGNRLDGGDGGDMRRTGVRVVDASAVRVRDNVFSGLAKPLELAVGDRPQSVLRGLEIDRNRFERCGEDGQPLIRAILPPALQRLQVEDLLIRDNSFDRVSANHLVLDPVIEGTS</sequence>
<accession>A0A1N7Q6W5</accession>
<evidence type="ECO:0000313" key="4">
    <source>
        <dbReference type="Proteomes" id="UP000185678"/>
    </source>
</evidence>
<dbReference type="InterPro" id="IPR024535">
    <property type="entry name" value="RHGA/B-epi-like_pectate_lyase"/>
</dbReference>
<dbReference type="SMART" id="SM00710">
    <property type="entry name" value="PbH1"/>
    <property type="match status" value="7"/>
</dbReference>
<dbReference type="Proteomes" id="UP000185678">
    <property type="component" value="Unassembled WGS sequence"/>
</dbReference>
<dbReference type="AlphaFoldDB" id="A0A1N7Q6W5"/>
<dbReference type="RefSeq" id="WP_076402035.1">
    <property type="nucleotide sequence ID" value="NZ_FTOA01000011.1"/>
</dbReference>
<dbReference type="InterPro" id="IPR006311">
    <property type="entry name" value="TAT_signal"/>
</dbReference>
<dbReference type="STRING" id="80876.SAMN05421779_11128"/>
<gene>
    <name evidence="3" type="ORF">SAMN05421779_11128</name>
</gene>
<evidence type="ECO:0000313" key="3">
    <source>
        <dbReference type="EMBL" id="SIT18469.1"/>
    </source>
</evidence>
<dbReference type="Pfam" id="PF12708">
    <property type="entry name" value="Pect-lyase_RHGA_epim"/>
    <property type="match status" value="1"/>
</dbReference>
<dbReference type="EMBL" id="FTOA01000011">
    <property type="protein sequence ID" value="SIT18469.1"/>
    <property type="molecule type" value="Genomic_DNA"/>
</dbReference>
<evidence type="ECO:0000259" key="1">
    <source>
        <dbReference type="Pfam" id="PF12708"/>
    </source>
</evidence>
<feature type="domain" description="Right handed beta helix" evidence="2">
    <location>
        <begin position="290"/>
        <end position="420"/>
    </location>
</feature>
<dbReference type="SUPFAM" id="SSF51126">
    <property type="entry name" value="Pectin lyase-like"/>
    <property type="match status" value="2"/>
</dbReference>
<keyword evidence="4" id="KW-1185">Reference proteome</keyword>
<reference evidence="3 4" key="1">
    <citation type="submission" date="2017-01" db="EMBL/GenBank/DDBJ databases">
        <authorList>
            <person name="Mah S.A."/>
            <person name="Swanson W.J."/>
            <person name="Moy G.W."/>
            <person name="Vacquier V.D."/>
        </authorList>
    </citation>
    <scope>NUCLEOTIDE SEQUENCE [LARGE SCALE GENOMIC DNA]</scope>
    <source>
        <strain evidence="3 4">DSM 11589</strain>
    </source>
</reference>
<dbReference type="OrthoDB" id="5461292at2"/>
<proteinExistence type="predicted"/>